<dbReference type="PROSITE" id="PS50178">
    <property type="entry name" value="ZF_FYVE"/>
    <property type="match status" value="1"/>
</dbReference>
<dbReference type="PhylomeDB" id="B4JUU2"/>
<feature type="compositionally biased region" description="Low complexity" evidence="7">
    <location>
        <begin position="458"/>
        <end position="467"/>
    </location>
</feature>
<organism evidence="11">
    <name type="scientific">Drosophila grimshawi</name>
    <name type="common">Hawaiian fruit fly</name>
    <name type="synonym">Idiomyia grimshawi</name>
    <dbReference type="NCBI Taxonomy" id="7222"/>
    <lineage>
        <taxon>Eukaryota</taxon>
        <taxon>Metazoa</taxon>
        <taxon>Ecdysozoa</taxon>
        <taxon>Arthropoda</taxon>
        <taxon>Hexapoda</taxon>
        <taxon>Insecta</taxon>
        <taxon>Pterygota</taxon>
        <taxon>Neoptera</taxon>
        <taxon>Endopterygota</taxon>
        <taxon>Diptera</taxon>
        <taxon>Brachycera</taxon>
        <taxon>Muscomorpha</taxon>
        <taxon>Ephydroidea</taxon>
        <taxon>Drosophilidae</taxon>
        <taxon>Drosophila</taxon>
        <taxon>Hawaiian Drosophila</taxon>
    </lineage>
</organism>
<dbReference type="Proteomes" id="UP000001070">
    <property type="component" value="Unassembled WGS sequence"/>
</dbReference>
<dbReference type="PANTHER" id="PTHR12157">
    <property type="entry name" value="REGULATING SYNAPTIC MEMBRANE EXOCYTOSIS PROTEIN"/>
    <property type="match status" value="1"/>
</dbReference>
<feature type="region of interest" description="Disordered" evidence="7">
    <location>
        <begin position="283"/>
        <end position="471"/>
    </location>
</feature>
<dbReference type="OMA" id="MQQRSRM"/>
<dbReference type="Gene3D" id="3.30.40.10">
    <property type="entry name" value="Zinc/RING finger domain, C3HC4 (zinc finger)"/>
    <property type="match status" value="1"/>
</dbReference>
<keyword evidence="2" id="KW-0677">Repeat</keyword>
<dbReference type="InParanoid" id="B4JUU2"/>
<dbReference type="InterPro" id="IPR011011">
    <property type="entry name" value="Znf_FYVE_PHD"/>
</dbReference>
<evidence type="ECO:0000256" key="3">
    <source>
        <dbReference type="ARBA" id="ARBA00022771"/>
    </source>
</evidence>
<dbReference type="GO" id="GO:0008270">
    <property type="term" value="F:zinc ion binding"/>
    <property type="evidence" value="ECO:0007669"/>
    <property type="project" value="UniProtKB-KW"/>
</dbReference>
<dbReference type="GO" id="GO:0048167">
    <property type="term" value="P:regulation of synaptic plasticity"/>
    <property type="evidence" value="ECO:0007669"/>
    <property type="project" value="EnsemblMetazoa"/>
</dbReference>
<keyword evidence="4" id="KW-0862">Zinc</keyword>
<evidence type="ECO:0000256" key="2">
    <source>
        <dbReference type="ARBA" id="ARBA00022737"/>
    </source>
</evidence>
<protein>
    <submittedName>
        <fullName evidence="10">GH17344</fullName>
    </submittedName>
</protein>
<dbReference type="GO" id="GO:0070073">
    <property type="term" value="P:clustering of voltage-gated calcium channels"/>
    <property type="evidence" value="ECO:0007669"/>
    <property type="project" value="EnsemblMetazoa"/>
</dbReference>
<dbReference type="GO" id="GO:0031267">
    <property type="term" value="F:small GTPase binding"/>
    <property type="evidence" value="ECO:0007669"/>
    <property type="project" value="InterPro"/>
</dbReference>
<dbReference type="GO" id="GO:0048788">
    <property type="term" value="C:cytoskeleton of presynaptic active zone"/>
    <property type="evidence" value="ECO:0007669"/>
    <property type="project" value="EnsemblMetazoa"/>
</dbReference>
<dbReference type="PANTHER" id="PTHR12157:SF21">
    <property type="entry name" value="RAB3 INTERACTING MOLECULE, ISOFORM F"/>
    <property type="match status" value="1"/>
</dbReference>
<keyword evidence="3 5" id="KW-0863">Zinc-finger</keyword>
<evidence type="ECO:0000256" key="7">
    <source>
        <dbReference type="SAM" id="MobiDB-lite"/>
    </source>
</evidence>
<dbReference type="EMBL" id="CH916374">
    <property type="protein sequence ID" value="EDV91262.1"/>
    <property type="molecule type" value="Genomic_DNA"/>
</dbReference>
<dbReference type="InterPro" id="IPR017455">
    <property type="entry name" value="Znf_FYVE-rel"/>
</dbReference>
<dbReference type="GO" id="GO:0042391">
    <property type="term" value="P:regulation of membrane potential"/>
    <property type="evidence" value="ECO:0007669"/>
    <property type="project" value="TreeGrafter"/>
</dbReference>
<evidence type="ECO:0000313" key="11">
    <source>
        <dbReference type="Proteomes" id="UP000001070"/>
    </source>
</evidence>
<feature type="compositionally biased region" description="Low complexity" evidence="7">
    <location>
        <begin position="217"/>
        <end position="253"/>
    </location>
</feature>
<evidence type="ECO:0000256" key="5">
    <source>
        <dbReference type="PROSITE-ProRule" id="PRU00091"/>
    </source>
</evidence>
<dbReference type="GO" id="GO:0042734">
    <property type="term" value="C:presynaptic membrane"/>
    <property type="evidence" value="ECO:0007669"/>
    <property type="project" value="TreeGrafter"/>
</dbReference>
<sequence>MDEMPDLSHLTPHERMQIENVLMRQKQEEDQQNEIMRRKQDEVVTLEMQIRQRSEQQKKAGVELDATCHICLKTKFADGVGHICHYCNIRCCARCGGKVTLRSNKVIWVCILCRKKQELLSKTGQWINKTAVQQDGFIRRIEPDGSSDISQQAIVDPHDTTDKRPKLERTRSAAEKENLPMQRAGSMLRRQYSQQEQPTNRRLSISDSGMEPMSPGQQQQQQQQRQRMQPMNPQQAQQYQQQQQQQQQGYGQQHPQRSGAYPEDDPRYYQGELDGLMRQHPHLAHPSQVPQQSHSQQQQQQPQQQQQQQHMAQQQRQAPQQQQQQQLTARQQHLQQQQQQQQRQHQHQQHQQQHQQQQQQQQQQRMPPQQQQQQSYQGAATHAQIHQQPGQMSGGYQKPPPLTRNLTISGGHAMDATSYNQQQQEQQQRRTLAGAQYASQQQRSFSSSEEEFQSHLMAAQAQSQSQSHTVNAGSDYDGELLRFLQFAHFYASLSVSLYLCLYLSL</sequence>
<dbReference type="SUPFAM" id="SSF57903">
    <property type="entry name" value="FYVE/PHD zinc finger"/>
    <property type="match status" value="1"/>
</dbReference>
<keyword evidence="1" id="KW-0479">Metal-binding</keyword>
<reference evidence="10 11" key="1">
    <citation type="journal article" date="2007" name="Nature">
        <title>Evolution of genes and genomes on the Drosophila phylogeny.</title>
        <authorList>
            <consortium name="Drosophila 12 Genomes Consortium"/>
            <person name="Clark A.G."/>
            <person name="Eisen M.B."/>
            <person name="Smith D.R."/>
            <person name="Bergman C.M."/>
            <person name="Oliver B."/>
            <person name="Markow T.A."/>
            <person name="Kaufman T.C."/>
            <person name="Kellis M."/>
            <person name="Gelbart W."/>
            <person name="Iyer V.N."/>
            <person name="Pollard D.A."/>
            <person name="Sackton T.B."/>
            <person name="Larracuente A.M."/>
            <person name="Singh N.D."/>
            <person name="Abad J.P."/>
            <person name="Abt D.N."/>
            <person name="Adryan B."/>
            <person name="Aguade M."/>
            <person name="Akashi H."/>
            <person name="Anderson W.W."/>
            <person name="Aquadro C.F."/>
            <person name="Ardell D.H."/>
            <person name="Arguello R."/>
            <person name="Artieri C.G."/>
            <person name="Barbash D.A."/>
            <person name="Barker D."/>
            <person name="Barsanti P."/>
            <person name="Batterham P."/>
            <person name="Batzoglou S."/>
            <person name="Begun D."/>
            <person name="Bhutkar A."/>
            <person name="Blanco E."/>
            <person name="Bosak S.A."/>
            <person name="Bradley R.K."/>
            <person name="Brand A.D."/>
            <person name="Brent M.R."/>
            <person name="Brooks A.N."/>
            <person name="Brown R.H."/>
            <person name="Butlin R.K."/>
            <person name="Caggese C."/>
            <person name="Calvi B.R."/>
            <person name="Bernardo de Carvalho A."/>
            <person name="Caspi A."/>
            <person name="Castrezana S."/>
            <person name="Celniker S.E."/>
            <person name="Chang J.L."/>
            <person name="Chapple C."/>
            <person name="Chatterji S."/>
            <person name="Chinwalla A."/>
            <person name="Civetta A."/>
            <person name="Clifton S.W."/>
            <person name="Comeron J.M."/>
            <person name="Costello J.C."/>
            <person name="Coyne J.A."/>
            <person name="Daub J."/>
            <person name="David R.G."/>
            <person name="Delcher A.L."/>
            <person name="Delehaunty K."/>
            <person name="Do C.B."/>
            <person name="Ebling H."/>
            <person name="Edwards K."/>
            <person name="Eickbush T."/>
            <person name="Evans J.D."/>
            <person name="Filipski A."/>
            <person name="Findeiss S."/>
            <person name="Freyhult E."/>
            <person name="Fulton L."/>
            <person name="Fulton R."/>
            <person name="Garcia A.C."/>
            <person name="Gardiner A."/>
            <person name="Garfield D.A."/>
            <person name="Garvin B.E."/>
            <person name="Gibson G."/>
            <person name="Gilbert D."/>
            <person name="Gnerre S."/>
            <person name="Godfrey J."/>
            <person name="Good R."/>
            <person name="Gotea V."/>
            <person name="Gravely B."/>
            <person name="Greenberg A.J."/>
            <person name="Griffiths-Jones S."/>
            <person name="Gross S."/>
            <person name="Guigo R."/>
            <person name="Gustafson E.A."/>
            <person name="Haerty W."/>
            <person name="Hahn M.W."/>
            <person name="Halligan D.L."/>
            <person name="Halpern A.L."/>
            <person name="Halter G.M."/>
            <person name="Han M.V."/>
            <person name="Heger A."/>
            <person name="Hillier L."/>
            <person name="Hinrichs A.S."/>
            <person name="Holmes I."/>
            <person name="Hoskins R.A."/>
            <person name="Hubisz M.J."/>
            <person name="Hultmark D."/>
            <person name="Huntley M.A."/>
            <person name="Jaffe D.B."/>
            <person name="Jagadeeshan S."/>
            <person name="Jeck W.R."/>
            <person name="Johnson J."/>
            <person name="Jones C.D."/>
            <person name="Jordan W.C."/>
            <person name="Karpen G.H."/>
            <person name="Kataoka E."/>
            <person name="Keightley P.D."/>
            <person name="Kheradpour P."/>
            <person name="Kirkness E.F."/>
            <person name="Koerich L.B."/>
            <person name="Kristiansen K."/>
            <person name="Kudrna D."/>
            <person name="Kulathinal R.J."/>
            <person name="Kumar S."/>
            <person name="Kwok R."/>
            <person name="Lander E."/>
            <person name="Langley C.H."/>
            <person name="Lapoint R."/>
            <person name="Lazzaro B.P."/>
            <person name="Lee S.J."/>
            <person name="Levesque L."/>
            <person name="Li R."/>
            <person name="Lin C.F."/>
            <person name="Lin M.F."/>
            <person name="Lindblad-Toh K."/>
            <person name="Llopart A."/>
            <person name="Long M."/>
            <person name="Low L."/>
            <person name="Lozovsky E."/>
            <person name="Lu J."/>
            <person name="Luo M."/>
            <person name="Machado C.A."/>
            <person name="Makalowski W."/>
            <person name="Marzo M."/>
            <person name="Matsuda M."/>
            <person name="Matzkin L."/>
            <person name="McAllister B."/>
            <person name="McBride C.S."/>
            <person name="McKernan B."/>
            <person name="McKernan K."/>
            <person name="Mendez-Lago M."/>
            <person name="Minx P."/>
            <person name="Mollenhauer M.U."/>
            <person name="Montooth K."/>
            <person name="Mount S.M."/>
            <person name="Mu X."/>
            <person name="Myers E."/>
            <person name="Negre B."/>
            <person name="Newfeld S."/>
            <person name="Nielsen R."/>
            <person name="Noor M.A."/>
            <person name="O'Grady P."/>
            <person name="Pachter L."/>
            <person name="Papaceit M."/>
            <person name="Parisi M.J."/>
            <person name="Parisi M."/>
            <person name="Parts L."/>
            <person name="Pedersen J.S."/>
            <person name="Pesole G."/>
            <person name="Phillippy A.M."/>
            <person name="Ponting C.P."/>
            <person name="Pop M."/>
            <person name="Porcelli D."/>
            <person name="Powell J.R."/>
            <person name="Prohaska S."/>
            <person name="Pruitt K."/>
            <person name="Puig M."/>
            <person name="Quesneville H."/>
            <person name="Ram K.R."/>
            <person name="Rand D."/>
            <person name="Rasmussen M.D."/>
            <person name="Reed L.K."/>
            <person name="Reenan R."/>
            <person name="Reily A."/>
            <person name="Remington K.A."/>
            <person name="Rieger T.T."/>
            <person name="Ritchie M.G."/>
            <person name="Robin C."/>
            <person name="Rogers Y.H."/>
            <person name="Rohde C."/>
            <person name="Rozas J."/>
            <person name="Rubenfield M.J."/>
            <person name="Ruiz A."/>
            <person name="Russo S."/>
            <person name="Salzberg S.L."/>
            <person name="Sanchez-Gracia A."/>
            <person name="Saranga D.J."/>
            <person name="Sato H."/>
            <person name="Schaeffer S.W."/>
            <person name="Schatz M.C."/>
            <person name="Schlenke T."/>
            <person name="Schwartz R."/>
            <person name="Segarra C."/>
            <person name="Singh R.S."/>
            <person name="Sirot L."/>
            <person name="Sirota M."/>
            <person name="Sisneros N.B."/>
            <person name="Smith C.D."/>
            <person name="Smith T.F."/>
            <person name="Spieth J."/>
            <person name="Stage D.E."/>
            <person name="Stark A."/>
            <person name="Stephan W."/>
            <person name="Strausberg R.L."/>
            <person name="Strempel S."/>
            <person name="Sturgill D."/>
            <person name="Sutton G."/>
            <person name="Sutton G.G."/>
            <person name="Tao W."/>
            <person name="Teichmann S."/>
            <person name="Tobari Y.N."/>
            <person name="Tomimura Y."/>
            <person name="Tsolas J.M."/>
            <person name="Valente V.L."/>
            <person name="Venter E."/>
            <person name="Venter J.C."/>
            <person name="Vicario S."/>
            <person name="Vieira F.G."/>
            <person name="Vilella A.J."/>
            <person name="Villasante A."/>
            <person name="Walenz B."/>
            <person name="Wang J."/>
            <person name="Wasserman M."/>
            <person name="Watts T."/>
            <person name="Wilson D."/>
            <person name="Wilson R.K."/>
            <person name="Wing R.A."/>
            <person name="Wolfner M.F."/>
            <person name="Wong A."/>
            <person name="Wong G.K."/>
            <person name="Wu C.I."/>
            <person name="Wu G."/>
            <person name="Yamamoto D."/>
            <person name="Yang H.P."/>
            <person name="Yang S.P."/>
            <person name="Yorke J.A."/>
            <person name="Yoshida K."/>
            <person name="Zdobnov E."/>
            <person name="Zhang P."/>
            <person name="Zhang Y."/>
            <person name="Zimin A.V."/>
            <person name="Baldwin J."/>
            <person name="Abdouelleil A."/>
            <person name="Abdulkadir J."/>
            <person name="Abebe A."/>
            <person name="Abera B."/>
            <person name="Abreu J."/>
            <person name="Acer S.C."/>
            <person name="Aftuck L."/>
            <person name="Alexander A."/>
            <person name="An P."/>
            <person name="Anderson E."/>
            <person name="Anderson S."/>
            <person name="Arachi H."/>
            <person name="Azer M."/>
            <person name="Bachantsang P."/>
            <person name="Barry A."/>
            <person name="Bayul T."/>
            <person name="Berlin A."/>
            <person name="Bessette D."/>
            <person name="Bloom T."/>
            <person name="Blye J."/>
            <person name="Boguslavskiy L."/>
            <person name="Bonnet C."/>
            <person name="Boukhgalter B."/>
            <person name="Bourzgui I."/>
            <person name="Brown A."/>
            <person name="Cahill P."/>
            <person name="Channer S."/>
            <person name="Cheshatsang Y."/>
            <person name="Chuda L."/>
            <person name="Citroen M."/>
            <person name="Collymore A."/>
            <person name="Cooke P."/>
            <person name="Costello M."/>
            <person name="D'Aco K."/>
            <person name="Daza R."/>
            <person name="De Haan G."/>
            <person name="DeGray S."/>
            <person name="DeMaso C."/>
            <person name="Dhargay N."/>
            <person name="Dooley K."/>
            <person name="Dooley E."/>
            <person name="Doricent M."/>
            <person name="Dorje P."/>
            <person name="Dorjee K."/>
            <person name="Dupes A."/>
            <person name="Elong R."/>
            <person name="Falk J."/>
            <person name="Farina A."/>
            <person name="Faro S."/>
            <person name="Ferguson D."/>
            <person name="Fisher S."/>
            <person name="Foley C.D."/>
            <person name="Franke A."/>
            <person name="Friedrich D."/>
            <person name="Gadbois L."/>
            <person name="Gearin G."/>
            <person name="Gearin C.R."/>
            <person name="Giannoukos G."/>
            <person name="Goode T."/>
            <person name="Graham J."/>
            <person name="Grandbois E."/>
            <person name="Grewal S."/>
            <person name="Gyaltsen K."/>
            <person name="Hafez N."/>
            <person name="Hagos B."/>
            <person name="Hall J."/>
            <person name="Henson C."/>
            <person name="Hollinger A."/>
            <person name="Honan T."/>
            <person name="Huard M.D."/>
            <person name="Hughes L."/>
            <person name="Hurhula B."/>
            <person name="Husby M.E."/>
            <person name="Kamat A."/>
            <person name="Kanga B."/>
            <person name="Kashin S."/>
            <person name="Khazanovich D."/>
            <person name="Kisner P."/>
            <person name="Lance K."/>
            <person name="Lara M."/>
            <person name="Lee W."/>
            <person name="Lennon N."/>
            <person name="Letendre F."/>
            <person name="LeVine R."/>
            <person name="Lipovsky A."/>
            <person name="Liu X."/>
            <person name="Liu J."/>
            <person name="Liu S."/>
            <person name="Lokyitsang T."/>
            <person name="Lokyitsang Y."/>
            <person name="Lubonja R."/>
            <person name="Lui A."/>
            <person name="MacDonald P."/>
            <person name="Magnisalis V."/>
            <person name="Maru K."/>
            <person name="Matthews C."/>
            <person name="McCusker W."/>
            <person name="McDonough S."/>
            <person name="Mehta T."/>
            <person name="Meldrim J."/>
            <person name="Meneus L."/>
            <person name="Mihai O."/>
            <person name="Mihalev A."/>
            <person name="Mihova T."/>
            <person name="Mittelman R."/>
            <person name="Mlenga V."/>
            <person name="Montmayeur A."/>
            <person name="Mulrain L."/>
            <person name="Navidi A."/>
            <person name="Naylor J."/>
            <person name="Negash T."/>
            <person name="Nguyen T."/>
            <person name="Nguyen N."/>
            <person name="Nicol R."/>
            <person name="Norbu C."/>
            <person name="Norbu N."/>
            <person name="Novod N."/>
            <person name="O'Neill B."/>
            <person name="Osman S."/>
            <person name="Markiewicz E."/>
            <person name="Oyono O.L."/>
            <person name="Patti C."/>
            <person name="Phunkhang P."/>
            <person name="Pierre F."/>
            <person name="Priest M."/>
            <person name="Raghuraman S."/>
            <person name="Rege F."/>
            <person name="Reyes R."/>
            <person name="Rise C."/>
            <person name="Rogov P."/>
            <person name="Ross K."/>
            <person name="Ryan E."/>
            <person name="Settipalli S."/>
            <person name="Shea T."/>
            <person name="Sherpa N."/>
            <person name="Shi L."/>
            <person name="Shih D."/>
            <person name="Sparrow T."/>
            <person name="Spaulding J."/>
            <person name="Stalker J."/>
            <person name="Stange-Thomann N."/>
            <person name="Stavropoulos S."/>
            <person name="Stone C."/>
            <person name="Strader C."/>
            <person name="Tesfaye S."/>
            <person name="Thomson T."/>
            <person name="Thoulutsang Y."/>
            <person name="Thoulutsang D."/>
            <person name="Topham K."/>
            <person name="Topping I."/>
            <person name="Tsamla T."/>
            <person name="Vassiliev H."/>
            <person name="Vo A."/>
            <person name="Wangchuk T."/>
            <person name="Wangdi T."/>
            <person name="Weiand M."/>
            <person name="Wilkinson J."/>
            <person name="Wilson A."/>
            <person name="Yadav S."/>
            <person name="Young G."/>
            <person name="Yu Q."/>
            <person name="Zembek L."/>
            <person name="Zhong D."/>
            <person name="Zimmer A."/>
            <person name="Zwirko Z."/>
            <person name="Jaffe D.B."/>
            <person name="Alvarez P."/>
            <person name="Brockman W."/>
            <person name="Butler J."/>
            <person name="Chin C."/>
            <person name="Gnerre S."/>
            <person name="Grabherr M."/>
            <person name="Kleber M."/>
            <person name="Mauceli E."/>
            <person name="MacCallum I."/>
        </authorList>
    </citation>
    <scope>NUCLEOTIDE SEQUENCE [LARGE SCALE GENOMIC DNA]</scope>
    <source>
        <strain evidence="11">Tucson 15287-2541.00</strain>
    </source>
</reference>
<evidence type="ECO:0000256" key="1">
    <source>
        <dbReference type="ARBA" id="ARBA00022723"/>
    </source>
</evidence>
<dbReference type="PROSITE" id="PS50916">
    <property type="entry name" value="RABBD"/>
    <property type="match status" value="1"/>
</dbReference>
<accession>B4JUU2</accession>
<keyword evidence="11" id="KW-1185">Reference proteome</keyword>
<name>B4JUU2_DROGR</name>
<dbReference type="OrthoDB" id="420032at2759"/>
<dbReference type="eggNOG" id="KOG3799">
    <property type="taxonomic scope" value="Eukaryota"/>
</dbReference>
<keyword evidence="6" id="KW-0175">Coiled coil</keyword>
<dbReference type="GO" id="GO:0007274">
    <property type="term" value="P:neuromuscular synaptic transmission"/>
    <property type="evidence" value="ECO:0007669"/>
    <property type="project" value="EnsemblMetazoa"/>
</dbReference>
<dbReference type="GO" id="GO:0048791">
    <property type="term" value="P:calcium ion-regulated exocytosis of neurotransmitter"/>
    <property type="evidence" value="ECO:0007669"/>
    <property type="project" value="TreeGrafter"/>
</dbReference>
<dbReference type="GO" id="GO:0050806">
    <property type="term" value="P:positive regulation of synaptic transmission"/>
    <property type="evidence" value="ECO:0007669"/>
    <property type="project" value="TreeGrafter"/>
</dbReference>
<evidence type="ECO:0000259" key="8">
    <source>
        <dbReference type="PROSITE" id="PS50178"/>
    </source>
</evidence>
<dbReference type="STRING" id="7222.B4JUU2"/>
<evidence type="ECO:0000259" key="9">
    <source>
        <dbReference type="PROSITE" id="PS50916"/>
    </source>
</evidence>
<feature type="region of interest" description="Disordered" evidence="7">
    <location>
        <begin position="142"/>
        <end position="269"/>
    </location>
</feature>
<proteinExistence type="predicted"/>
<feature type="compositionally biased region" description="Low complexity" evidence="7">
    <location>
        <begin position="291"/>
        <end position="374"/>
    </location>
</feature>
<dbReference type="InterPro" id="IPR010911">
    <property type="entry name" value="Rab_BD"/>
</dbReference>
<dbReference type="InterPro" id="IPR054386">
    <property type="entry name" value="RIM_Znf"/>
</dbReference>
<feature type="compositionally biased region" description="Polar residues" evidence="7">
    <location>
        <begin position="191"/>
        <end position="207"/>
    </location>
</feature>
<dbReference type="Pfam" id="PF22601">
    <property type="entry name" value="RIM2a_ZnF"/>
    <property type="match status" value="1"/>
</dbReference>
<dbReference type="InterPro" id="IPR039032">
    <property type="entry name" value="Rim-like"/>
</dbReference>
<evidence type="ECO:0000313" key="10">
    <source>
        <dbReference type="EMBL" id="EDV91262.1"/>
    </source>
</evidence>
<feature type="coiled-coil region" evidence="6">
    <location>
        <begin position="22"/>
        <end position="56"/>
    </location>
</feature>
<dbReference type="GO" id="GO:0006886">
    <property type="term" value="P:intracellular protein transport"/>
    <property type="evidence" value="ECO:0007669"/>
    <property type="project" value="InterPro"/>
</dbReference>
<feature type="domain" description="FYVE-type" evidence="8">
    <location>
        <begin position="68"/>
        <end position="118"/>
    </location>
</feature>
<feature type="compositionally biased region" description="Basic and acidic residues" evidence="7">
    <location>
        <begin position="156"/>
        <end position="178"/>
    </location>
</feature>
<dbReference type="AlphaFoldDB" id="B4JUU2"/>
<dbReference type="GO" id="GO:0044325">
    <property type="term" value="F:transmembrane transporter binding"/>
    <property type="evidence" value="ECO:0007669"/>
    <property type="project" value="TreeGrafter"/>
</dbReference>
<dbReference type="HOGENOM" id="CLU_041721_0_0_1"/>
<feature type="domain" description="RabBD" evidence="9">
    <location>
        <begin position="4"/>
        <end position="130"/>
    </location>
</feature>
<evidence type="ECO:0000256" key="6">
    <source>
        <dbReference type="SAM" id="Coils"/>
    </source>
</evidence>
<evidence type="ECO:0000256" key="4">
    <source>
        <dbReference type="ARBA" id="ARBA00022833"/>
    </source>
</evidence>
<gene>
    <name evidence="10" type="primary">Dgri\GH17344</name>
    <name evidence="10" type="ORF">Dgri_GH17344</name>
</gene>
<dbReference type="FunFam" id="3.30.40.10:FF:000453">
    <property type="entry name" value="Uncharacterized protein, isoform D"/>
    <property type="match status" value="1"/>
</dbReference>
<dbReference type="InterPro" id="IPR013083">
    <property type="entry name" value="Znf_RING/FYVE/PHD"/>
</dbReference>